<keyword evidence="2" id="KW-1185">Reference proteome</keyword>
<dbReference type="Proteomes" id="UP001163823">
    <property type="component" value="Chromosome 3"/>
</dbReference>
<proteinExistence type="predicted"/>
<gene>
    <name evidence="1" type="ORF">O6P43_005510</name>
</gene>
<dbReference type="EMBL" id="JARAOO010000003">
    <property type="protein sequence ID" value="KAJ7975615.1"/>
    <property type="molecule type" value="Genomic_DNA"/>
</dbReference>
<dbReference type="AlphaFoldDB" id="A0AAD7Q699"/>
<sequence length="105" mass="11857">MKLLITDMEGGGQFGGWALIVWFFQKLHSFKGNTWIYILTGCPRQSKTMYRGRGEIYEIGASGISSLKGHSDRRNNCLNDFILLYGTPLVLIKVKAVNAGHESFW</sequence>
<evidence type="ECO:0000313" key="2">
    <source>
        <dbReference type="Proteomes" id="UP001163823"/>
    </source>
</evidence>
<comment type="caution">
    <text evidence="1">The sequence shown here is derived from an EMBL/GenBank/DDBJ whole genome shotgun (WGS) entry which is preliminary data.</text>
</comment>
<name>A0AAD7Q699_QUISA</name>
<accession>A0AAD7Q699</accession>
<dbReference type="KEGG" id="qsa:O6P43_005510"/>
<evidence type="ECO:0000313" key="1">
    <source>
        <dbReference type="EMBL" id="KAJ7975615.1"/>
    </source>
</evidence>
<reference evidence="1" key="1">
    <citation type="journal article" date="2023" name="Science">
        <title>Elucidation of the pathway for biosynthesis of saponin adjuvants from the soapbark tree.</title>
        <authorList>
            <person name="Reed J."/>
            <person name="Orme A."/>
            <person name="El-Demerdash A."/>
            <person name="Owen C."/>
            <person name="Martin L.B.B."/>
            <person name="Misra R.C."/>
            <person name="Kikuchi S."/>
            <person name="Rejzek M."/>
            <person name="Martin A.C."/>
            <person name="Harkess A."/>
            <person name="Leebens-Mack J."/>
            <person name="Louveau T."/>
            <person name="Stephenson M.J."/>
            <person name="Osbourn A."/>
        </authorList>
    </citation>
    <scope>NUCLEOTIDE SEQUENCE</scope>
    <source>
        <strain evidence="1">S10</strain>
    </source>
</reference>
<organism evidence="1 2">
    <name type="scientific">Quillaja saponaria</name>
    <name type="common">Soap bark tree</name>
    <dbReference type="NCBI Taxonomy" id="32244"/>
    <lineage>
        <taxon>Eukaryota</taxon>
        <taxon>Viridiplantae</taxon>
        <taxon>Streptophyta</taxon>
        <taxon>Embryophyta</taxon>
        <taxon>Tracheophyta</taxon>
        <taxon>Spermatophyta</taxon>
        <taxon>Magnoliopsida</taxon>
        <taxon>eudicotyledons</taxon>
        <taxon>Gunneridae</taxon>
        <taxon>Pentapetalae</taxon>
        <taxon>rosids</taxon>
        <taxon>fabids</taxon>
        <taxon>Fabales</taxon>
        <taxon>Quillajaceae</taxon>
        <taxon>Quillaja</taxon>
    </lineage>
</organism>
<protein>
    <submittedName>
        <fullName evidence="1">Glycosyltransferase family 64 protein C4-like</fullName>
    </submittedName>
</protein>